<keyword evidence="1" id="KW-0812">Transmembrane</keyword>
<comment type="caution">
    <text evidence="2">The sequence shown here is derived from an EMBL/GenBank/DDBJ whole genome shotgun (WGS) entry which is preliminary data.</text>
</comment>
<evidence type="ECO:0000313" key="2">
    <source>
        <dbReference type="EMBL" id="KAK3046491.1"/>
    </source>
</evidence>
<organism evidence="2 3">
    <name type="scientific">Extremus antarcticus</name>
    <dbReference type="NCBI Taxonomy" id="702011"/>
    <lineage>
        <taxon>Eukaryota</taxon>
        <taxon>Fungi</taxon>
        <taxon>Dikarya</taxon>
        <taxon>Ascomycota</taxon>
        <taxon>Pezizomycotina</taxon>
        <taxon>Dothideomycetes</taxon>
        <taxon>Dothideomycetidae</taxon>
        <taxon>Mycosphaerellales</taxon>
        <taxon>Extremaceae</taxon>
        <taxon>Extremus</taxon>
    </lineage>
</organism>
<dbReference type="AlphaFoldDB" id="A0AAJ0D5G3"/>
<gene>
    <name evidence="2" type="ORF">LTR09_012017</name>
</gene>
<sequence>MRGPVAFEALWSDHNIFSDDDWHDFARNYEGGGPDRRVMLCMSRVPVFLRRDPTLVHDITATYQTAQLASIQLADLSDQLQGRFTRGEVDSKVFFRINFALERLYPLALSVVVVMGCLLTGVNPLYPGLQEEMRRCAVENYAIAQRLNQFRPLGSSAVPLCLSICWAGTDDMEVKQQIERVMTEYMKDYPAAGSAQSLLDSLRPLENKLKLRC</sequence>
<name>A0AAJ0D5G3_9PEZI</name>
<keyword evidence="1" id="KW-0472">Membrane</keyword>
<evidence type="ECO:0000256" key="1">
    <source>
        <dbReference type="SAM" id="Phobius"/>
    </source>
</evidence>
<accession>A0AAJ0D5G3</accession>
<reference evidence="2" key="1">
    <citation type="submission" date="2023-04" db="EMBL/GenBank/DDBJ databases">
        <title>Black Yeasts Isolated from many extreme environments.</title>
        <authorList>
            <person name="Coleine C."/>
            <person name="Stajich J.E."/>
            <person name="Selbmann L."/>
        </authorList>
    </citation>
    <scope>NUCLEOTIDE SEQUENCE</scope>
    <source>
        <strain evidence="2">CCFEE 5312</strain>
    </source>
</reference>
<dbReference type="EMBL" id="JAWDJX010000090">
    <property type="protein sequence ID" value="KAK3046491.1"/>
    <property type="molecule type" value="Genomic_DNA"/>
</dbReference>
<keyword evidence="3" id="KW-1185">Reference proteome</keyword>
<evidence type="ECO:0000313" key="3">
    <source>
        <dbReference type="Proteomes" id="UP001271007"/>
    </source>
</evidence>
<feature type="transmembrane region" description="Helical" evidence="1">
    <location>
        <begin position="104"/>
        <end position="126"/>
    </location>
</feature>
<dbReference type="Proteomes" id="UP001271007">
    <property type="component" value="Unassembled WGS sequence"/>
</dbReference>
<keyword evidence="1" id="KW-1133">Transmembrane helix</keyword>
<proteinExistence type="predicted"/>
<protein>
    <submittedName>
        <fullName evidence="2">Uncharacterized protein</fullName>
    </submittedName>
</protein>